<sequence>MHDESDDLHGSPTGASGGLDRSRDHEHDRKWFVLPAIGTVLTLGAAPVVFFILAWTGAVIQDQCGSGCTSETALWYIAVSFGVAALLTAAGLWFGPRTYRWRRVRTGAAAIMAGMGLLSVVLAFASPDA</sequence>
<dbReference type="AlphaFoldDB" id="A0A4P6Q797"/>
<proteinExistence type="predicted"/>
<dbReference type="KEGG" id="strr:EKD16_17715"/>
<feature type="transmembrane region" description="Helical" evidence="2">
    <location>
        <begin position="73"/>
        <end position="94"/>
    </location>
</feature>
<dbReference type="EMBL" id="CP036455">
    <property type="protein sequence ID" value="QBI55311.1"/>
    <property type="molecule type" value="Genomic_DNA"/>
</dbReference>
<dbReference type="RefSeq" id="WP_131099338.1">
    <property type="nucleotide sequence ID" value="NZ_CP036455.1"/>
</dbReference>
<feature type="transmembrane region" description="Helical" evidence="2">
    <location>
        <begin position="106"/>
        <end position="125"/>
    </location>
</feature>
<reference evidence="3 4" key="1">
    <citation type="submission" date="2019-02" db="EMBL/GenBank/DDBJ databases">
        <authorList>
            <person name="Khodamoradi S."/>
            <person name="Hahnke R.L."/>
            <person name="Kaempfer P."/>
            <person name="Schumann P."/>
            <person name="Rohde M."/>
            <person name="Steinert M."/>
            <person name="Luzhetskyy A."/>
            <person name="Wink J."/>
            <person name="Ruckert C."/>
        </authorList>
    </citation>
    <scope>NUCLEOTIDE SEQUENCE [LARGE SCALE GENOMIC DNA]</scope>
    <source>
        <strain evidence="3 4">M2</strain>
    </source>
</reference>
<evidence type="ECO:0000256" key="1">
    <source>
        <dbReference type="SAM" id="MobiDB-lite"/>
    </source>
</evidence>
<accession>A0A4P6Q797</accession>
<organism evidence="3 4">
    <name type="scientific">Streptomonospora litoralis</name>
    <dbReference type="NCBI Taxonomy" id="2498135"/>
    <lineage>
        <taxon>Bacteria</taxon>
        <taxon>Bacillati</taxon>
        <taxon>Actinomycetota</taxon>
        <taxon>Actinomycetes</taxon>
        <taxon>Streptosporangiales</taxon>
        <taxon>Nocardiopsidaceae</taxon>
        <taxon>Streptomonospora</taxon>
    </lineage>
</organism>
<feature type="region of interest" description="Disordered" evidence="1">
    <location>
        <begin position="1"/>
        <end position="22"/>
    </location>
</feature>
<keyword evidence="2" id="KW-1133">Transmembrane helix</keyword>
<gene>
    <name evidence="3" type="ORF">EKD16_17715</name>
</gene>
<feature type="transmembrane region" description="Helical" evidence="2">
    <location>
        <begin position="31"/>
        <end position="53"/>
    </location>
</feature>
<keyword evidence="4" id="KW-1185">Reference proteome</keyword>
<keyword evidence="2" id="KW-0472">Membrane</keyword>
<dbReference type="Proteomes" id="UP000292235">
    <property type="component" value="Chromosome"/>
</dbReference>
<keyword evidence="2" id="KW-0812">Transmembrane</keyword>
<protein>
    <submittedName>
        <fullName evidence="3">Uncharacterized protein</fullName>
    </submittedName>
</protein>
<evidence type="ECO:0000256" key="2">
    <source>
        <dbReference type="SAM" id="Phobius"/>
    </source>
</evidence>
<evidence type="ECO:0000313" key="3">
    <source>
        <dbReference type="EMBL" id="QBI55311.1"/>
    </source>
</evidence>
<evidence type="ECO:0000313" key="4">
    <source>
        <dbReference type="Proteomes" id="UP000292235"/>
    </source>
</evidence>
<name>A0A4P6Q797_9ACTN</name>